<feature type="region of interest" description="Disordered" evidence="1">
    <location>
        <begin position="2307"/>
        <end position="2379"/>
    </location>
</feature>
<evidence type="ECO:0000259" key="3">
    <source>
        <dbReference type="Pfam" id="PF05424"/>
    </source>
</evidence>
<evidence type="ECO:0000259" key="5">
    <source>
        <dbReference type="Pfam" id="PF15447"/>
    </source>
</evidence>
<dbReference type="InterPro" id="IPR004258">
    <property type="entry name" value="DBL"/>
</dbReference>
<dbReference type="Pfam" id="PF22672">
    <property type="entry name" value="DBL_C"/>
    <property type="match status" value="3"/>
</dbReference>
<accession>A0A0L1I801</accession>
<reference evidence="10" key="1">
    <citation type="submission" date="2015-07" db="EMBL/GenBank/DDBJ databases">
        <title>Annotation of Plasmodium falciparum IGH-CR14.</title>
        <authorList>
            <consortium name="The Broad Institute Genome Sequencing Platform"/>
            <person name="Volkman S.K."/>
            <person name="Neafsey D.E."/>
            <person name="Dash A.P."/>
            <person name="Chitnis C.E."/>
            <person name="Hartl D.L."/>
            <person name="Young S.K."/>
            <person name="Zeng Q."/>
            <person name="Koehrsen M."/>
            <person name="Alvarado L."/>
            <person name="Berlin A."/>
            <person name="Borenstein D."/>
            <person name="Chapman S.B."/>
            <person name="Chen Z."/>
            <person name="Engels R."/>
            <person name="Freedman E."/>
            <person name="Gellesch M."/>
            <person name="Goldberg J."/>
            <person name="Griggs A."/>
            <person name="Gujja S."/>
            <person name="Heilman E.R."/>
            <person name="Heiman D.I."/>
            <person name="Howarth C."/>
            <person name="Jen D."/>
            <person name="Larson L."/>
            <person name="Mehta T."/>
            <person name="Neiman D."/>
            <person name="Park D."/>
            <person name="Pearson M."/>
            <person name="Roberts A."/>
            <person name="Saif S."/>
            <person name="Shea T."/>
            <person name="Shenoy N."/>
            <person name="Sisk P."/>
            <person name="Stolte C."/>
            <person name="Sykes S."/>
            <person name="Walk T."/>
            <person name="White J."/>
            <person name="Yandava C."/>
            <person name="Haas B."/>
            <person name="Henn M.R."/>
            <person name="Nusbaum C."/>
            <person name="Birren B."/>
        </authorList>
    </citation>
    <scope>NUCLEOTIDE SEQUENCE [LARGE SCALE GENOMIC DNA]</scope>
    <source>
        <strain evidence="10">IGH-CR14</strain>
    </source>
</reference>
<protein>
    <submittedName>
        <fullName evidence="9">Variant-specific surface protein 1</fullName>
    </submittedName>
</protein>
<dbReference type="InterPro" id="IPR041480">
    <property type="entry name" value="CIDR1_gamma"/>
</dbReference>
<dbReference type="FunFam" id="1.10.1900.40:FF:000001">
    <property type="entry name" value="Erythrocyte membrane protein 1"/>
    <property type="match status" value="1"/>
</dbReference>
<dbReference type="EMBL" id="GG665041">
    <property type="protein sequence ID" value="KNG75273.1"/>
    <property type="molecule type" value="Genomic_DNA"/>
</dbReference>
<dbReference type="Pfam" id="PF15445">
    <property type="entry name" value="ATS"/>
    <property type="match status" value="1"/>
</dbReference>
<reference evidence="10" key="2">
    <citation type="submission" date="2015-07" db="EMBL/GenBank/DDBJ databases">
        <title>The genome sequence of Plasmodium falciparum IGH-CR14.</title>
        <authorList>
            <consortium name="The Broad Institute Genome Sequencing Platform"/>
            <person name="Volkman S.K."/>
            <person name="Neafsey D.E."/>
            <person name="Dash A.P."/>
            <person name="Chitnis C.E."/>
            <person name="Hartl D.L."/>
            <person name="Young S.K."/>
            <person name="Kodira C.D."/>
            <person name="Zeng Q."/>
            <person name="Koehrsen M."/>
            <person name="Godfrey P."/>
            <person name="Alvarado L."/>
            <person name="Berlin A."/>
            <person name="Borenstein D."/>
            <person name="Chen Z."/>
            <person name="Engels R."/>
            <person name="Freedman E."/>
            <person name="Gellesch M."/>
            <person name="Goldberg J."/>
            <person name="Griggs A."/>
            <person name="Gujja S."/>
            <person name="Heiman D."/>
            <person name="Hepburn T."/>
            <person name="Howarth C."/>
            <person name="Jen D."/>
            <person name="Larson L."/>
            <person name="Lewis B."/>
            <person name="Mehta T."/>
            <person name="Park D."/>
            <person name="Pearson M."/>
            <person name="Roberts A."/>
            <person name="Saif S."/>
            <person name="Shea T."/>
            <person name="Shenoy N."/>
            <person name="Sisk P."/>
            <person name="Stolte C."/>
            <person name="Sykes S."/>
            <person name="Walk T."/>
            <person name="White J."/>
            <person name="Yandava C."/>
            <person name="Wirth D.F."/>
            <person name="Nusbaum C."/>
            <person name="Birren B."/>
        </authorList>
    </citation>
    <scope>NUCLEOTIDE SEQUENCE [LARGE SCALE GENOMIC DNA]</scope>
    <source>
        <strain evidence="10">IGH-CR14</strain>
    </source>
</reference>
<dbReference type="Pfam" id="PF05424">
    <property type="entry name" value="Duffy_binding"/>
    <property type="match status" value="4"/>
</dbReference>
<dbReference type="FunFam" id="1.10.1900.40:FF:000007">
    <property type="entry name" value="Erythrocyte membrane protein 1"/>
    <property type="match status" value="1"/>
</dbReference>
<feature type="domain" description="Duffy-binding-like" evidence="8">
    <location>
        <begin position="303"/>
        <end position="462"/>
    </location>
</feature>
<dbReference type="FunFam" id="1.20.58.830:FF:000021">
    <property type="entry name" value="Erythrocyte membrane protein 1, PfEMP1"/>
    <property type="match status" value="1"/>
</dbReference>
<feature type="compositionally biased region" description="Basic residues" evidence="1">
    <location>
        <begin position="2367"/>
        <end position="2376"/>
    </location>
</feature>
<feature type="domain" description="Duffy-binding-like" evidence="2">
    <location>
        <begin position="571"/>
        <end position="714"/>
    </location>
</feature>
<dbReference type="GO" id="GO:0016020">
    <property type="term" value="C:membrane"/>
    <property type="evidence" value="ECO:0007669"/>
    <property type="project" value="InterPro"/>
</dbReference>
<dbReference type="GO" id="GO:0046789">
    <property type="term" value="F:host cell surface receptor binding"/>
    <property type="evidence" value="ECO:0007669"/>
    <property type="project" value="InterPro"/>
</dbReference>
<dbReference type="Gene3D" id="1.10.1900.40">
    <property type="entry name" value="Acidic terminal segments, variant surface antigen of PfEMP1"/>
    <property type="match status" value="2"/>
</dbReference>
<dbReference type="Gene3D" id="1.20.58.1930">
    <property type="match status" value="2"/>
</dbReference>
<dbReference type="Pfam" id="PF21807">
    <property type="entry name" value="PfEMP1_CIDRalpha1_dom"/>
    <property type="match status" value="1"/>
</dbReference>
<feature type="compositionally biased region" description="Basic and acidic residues" evidence="1">
    <location>
        <begin position="2322"/>
        <end position="2337"/>
    </location>
</feature>
<proteinExistence type="predicted"/>
<feature type="domain" description="Duffy-binding-like" evidence="2">
    <location>
        <begin position="2126"/>
        <end position="2270"/>
    </location>
</feature>
<evidence type="ECO:0000256" key="1">
    <source>
        <dbReference type="SAM" id="MobiDB-lite"/>
    </source>
</evidence>
<feature type="domain" description="Plasmodium falciparum erythrocyte membrane protein 1 acidic terminal segment" evidence="4">
    <location>
        <begin position="2392"/>
        <end position="2859"/>
    </location>
</feature>
<dbReference type="InterPro" id="IPR044932">
    <property type="entry name" value="PfEMP1_ATS_sf"/>
</dbReference>
<feature type="domain" description="Plasmodium falciparum erythrocyte membrane protein-1 N-terminal segment" evidence="5">
    <location>
        <begin position="12"/>
        <end position="47"/>
    </location>
</feature>
<dbReference type="InterPro" id="IPR049158">
    <property type="entry name" value="PfEMP1_CIDRalpha1_dom"/>
</dbReference>
<dbReference type="Proteomes" id="UP000054562">
    <property type="component" value="Unassembled WGS sequence"/>
</dbReference>
<dbReference type="InterPro" id="IPR054595">
    <property type="entry name" value="DBL_C"/>
</dbReference>
<dbReference type="SUPFAM" id="SSF140924">
    <property type="entry name" value="Duffy binding domain-like"/>
    <property type="match status" value="6"/>
</dbReference>
<name>A0A0L1I801_PLAFA</name>
<dbReference type="InterPro" id="IPR008602">
    <property type="entry name" value="Duffy-antigen-binding"/>
</dbReference>
<dbReference type="Gene3D" id="1.20.1310.20">
    <property type="entry name" value="Duffy-antigen binding domain"/>
    <property type="match status" value="4"/>
</dbReference>
<feature type="domain" description="Duffy-antigen binding" evidence="3">
    <location>
        <begin position="846"/>
        <end position="1032"/>
    </location>
</feature>
<evidence type="ECO:0000259" key="7">
    <source>
        <dbReference type="Pfam" id="PF21807"/>
    </source>
</evidence>
<dbReference type="InterPro" id="IPR029210">
    <property type="entry name" value="PfEMP1_NTS"/>
</dbReference>
<gene>
    <name evidence="9" type="ORF">PFMG_01478</name>
</gene>
<organism evidence="9 10">
    <name type="scientific">Plasmodium falciparum IGH-CR14</name>
    <dbReference type="NCBI Taxonomy" id="580059"/>
    <lineage>
        <taxon>Eukaryota</taxon>
        <taxon>Sar</taxon>
        <taxon>Alveolata</taxon>
        <taxon>Apicomplexa</taxon>
        <taxon>Aconoidasida</taxon>
        <taxon>Haemosporida</taxon>
        <taxon>Plasmodiidae</taxon>
        <taxon>Plasmodium</taxon>
        <taxon>Plasmodium (Laverania)</taxon>
    </lineage>
</organism>
<feature type="region of interest" description="Disordered" evidence="1">
    <location>
        <begin position="2720"/>
        <end position="2740"/>
    </location>
</feature>
<dbReference type="Gene3D" id="1.20.58.830">
    <property type="match status" value="4"/>
</dbReference>
<feature type="domain" description="Duffy-antigen binding" evidence="3">
    <location>
        <begin position="107"/>
        <end position="299"/>
    </location>
</feature>
<evidence type="ECO:0000259" key="2">
    <source>
        <dbReference type="Pfam" id="PF03011"/>
    </source>
</evidence>
<feature type="domain" description="Duffy-binding-like" evidence="8">
    <location>
        <begin position="1462"/>
        <end position="1602"/>
    </location>
</feature>
<feature type="domain" description="Duffy-antigen binding" evidence="3">
    <location>
        <begin position="1671"/>
        <end position="1867"/>
    </location>
</feature>
<dbReference type="InterPro" id="IPR042202">
    <property type="entry name" value="Duffy-ag-bd_sf"/>
</dbReference>
<feature type="domain" description="PfEMP1 CIDRalpha1" evidence="7">
    <location>
        <begin position="502"/>
        <end position="555"/>
    </location>
</feature>
<evidence type="ECO:0000259" key="6">
    <source>
        <dbReference type="Pfam" id="PF18562"/>
    </source>
</evidence>
<evidence type="ECO:0000259" key="8">
    <source>
        <dbReference type="Pfam" id="PF22672"/>
    </source>
</evidence>
<dbReference type="FunFam" id="1.20.58.1930:FF:000001">
    <property type="entry name" value="Erythrocyte membrane protein 1, PfEMP1"/>
    <property type="match status" value="1"/>
</dbReference>
<sequence>MAPAGSNTQDASAKHAFDRIGGIIQNEAHKEALDRINDLKGFISHATYNGINTNAKNACELDHEFETSVTTGHSDPCENRWDIRFSDIYEGQCTNKKIKGNDDDTTGACAPYRRLHVCDRNLEEIKPVHITNANFLVDVLLSAKHEGKSLSEYRKEHSDVNSKSGLCTVLARSFADIGDIIRGKDLYLGNKKKNEKDREKERLQQNLRSIFSKIYEGLKHEAKEYYKEDKKEGNFYQLREDWWNANRNEIWKAITCNVQDDAKYLEESNGGQSNSHQSKCRSNNAEVLTNFDYVPQFLRWFDEWSEEFCRLRRKKIEILEKICRGKNDSDQPKYCSRNGCDCEKTINKIGHIRLGNGCTNCLFACNGYIDWINKKKEEFVKQKNKYDKVIKGTYAQQKGLTNNIINKYDNKFYKELRKQYGTVNEFLNLLNKEKECLDEPNVEGEIRYVNFSNVGDTFYRSKYCESCPECGVIYKDGEFKEREEDGRCKRQERNSRKTPSITEIEFLFNDEHGKDILQKLKPFCGDKGSSSDSGIEKWQCSYYEDTDDDCEMQKIGKDNKKHYKIMPFVDFVEFWVTHMLKDSIDWRKYIERCINNSTLNKCKKGCNTHCQCFQKWIKQKQEEWNKIKAHYKYEKEFKVFTPYDTLETILEEDFFEDIKKAYGNEEAVDRIKKLKKDHASNKEEDVATAKYAIDVLLDHEKDDAESCLEIHEKDEECPDDDEEDEDYHEELPIMRSNPCAKPSGSYPSLANKVAYQMHEQAKTQLASRAGRRALRANPSKGTYKDGFNGNKLDKGNICNIDKNHSNATGSSNDPCHGKDGGRVRVRMKIGTEWSHFKKKEMSYKDFYLPPRRQHMCTSNLENIDVQRVIGYSNVNDSFLGDVLLSAKMDAEEVIKRYKNQNGLSQKSDSIDAKHKESICRAIRYSFADLGDIIRGRDMWDLDDGSKKMEGHLKKIFGTLHKSLDGIKDKYAGDENKTPPYKQLREDWWEANRRDVWRAMQCSLKELNTSTGDCQYNRGNIVPLDDYIPQRLRWLTEWAEWYCKVQKEEYNKLVRGCEKCKEKKTNCFNNSSECNVCKGACDKYKKVVGEWEKQWEKLELEYTILYYVARITAAHGGTGKYVGDVGEKDKPVVAFLQKLQEANKSSASKRSKRHITIVDPSSTPKTPYSTAAGYIHQELPNVGCKEQTQFCSGEKYTFEKPPTEYKDACECINRQPQAPEAEQKKPCDIVNIIYETSDGGKHAINSCYRKNYNGWNCTSSQFENDHAGACMPPRRKSLCIHSLEHLNEGANQEDLRKAFIKCAAAETFLLWQNYKKDKENRKSSSNPDNELKNGNIPEDFKRQMFYTFGDYRDLCLNTDISSKKDTSKGVGKVKTNIDRIFPNSNAPNDQKRKIFWDLNGPHIWEGMVCGLSHAVSNNDKATVQKTLTTKTNYKYETVKFSGDNTTTLEKFAQTPQFLRWMTEWGEEFCHKQSLAYKALVEGCTGCDIEVNVGNASVTCTECEDCKEKCKAYKNFIDTWEKQWKNQKNKYGELYKKVLENGTLSVDEKHVVTYLSELRTKRDANEKYSTAGKYINEKGYINDCEVSKQKDFHDNPKKDKDYTFREYPQKYHTECTCSTTQPTSACEIAKKVLKREAKNEYKNVCNEKFKNGKKTYPRWNCNTNKFKRGEENACMPPRRQKLYLKQLKEFSGGTSKTELRKAFIECAAIETFFLWHKFKKDKENDNTTDGDEYLSPGVQDIQTQLEDGTIPDDFKRQMFYTFGDYRDICLGKDIGNDVDEIEKKIKDVFTNGDAKDDQKRKNFWDKYGKDIWDGMVCGLSHVVSGGDKDRLKKNLTTNSDYKDVNFPSNSGHRSGITLSDFATVPQFIRWFQEWSEEFCRKKKKKIDKIINECRGVNGNRYSSGDGEDCEKIVRQEYDTVADLEYPTCAKFCRSYKEWINIKKDEFDKQKNKYEKEIVDGKITSDSTYYYKFNNNLKTKYSSFTNFVETLKDGTCSNYNTEDSKIDFKNPDDTFSRTKYCKSCPVFGIKYVGGKWSEYTKDEFSRTNHKFSKTIKNKKGPNNIGILISDNRANGFGDELKQFCNNTTIFKGIRKDQWACEYSSDLDVCNLSNNNNNTHVDKSISIRILFKRWLEYFLKDYIKLKKKLNSCTNNGEESICINKCKKKCVCAGKWAEEKMKEWDIVRKRFFNQYNVDNLQKIYQVKSFLGQTIYSTDVQNALNEGEDLESLQKSDVCYNSGRSDKKQCDEKDVIEILLNRLTEKIEPCKTKDNQEIDPNSCDPYTQTEELYDEKPLDDDTSTTSVVPEICKDFVPPEPAPPSLPEQEEKDKAKEDRGKEEVPFTPSLPPEDLPPEKNVPVPPPKKPETTPKQRKKQKRQLPTHTSILPEMLSISSFPLTVGVAFAALSYFLLKKKSKSTIDLLSVIDIPKGEYGIPTLKSKNRYIPYASDRYKGKTYIYMEGDESDDYTYIGDISSSDITSSESEYEDIDINNIYPYKSPKYKTLIDVVLEPSKRDTFNTQSDIPSDTSTNKFTDNEWNQLKQDFISNILQSTQMDLPNENIIDDFMDKGIQPNNLILDVNMPEKPFITSIHDRDLHNGEEVTYNINFDVSKNINEITNTTDDSKYVSNNIYSGIDLINDSLNSDQHVDIYDELLKRKENEIFGTNHTKHTTTNSIAKQTHTDPILNQLDLFHKWLDRHRNMCEQWNKNKKEELLDKLKEEWNKKNNNNSDLTHTSSNIPSGENSIKNVLNTDVSIQIDMDDPNPVNPFTNMYTNSDNSTMDNILNGMEKHREPYFYDIYEDDITYFDIDDEKTPMGDIYGDHNNVNSNNMDVPTKMHIEMNIVNNKKEIFEEEYPISDIWNI</sequence>
<evidence type="ECO:0000313" key="9">
    <source>
        <dbReference type="EMBL" id="KNG75273.1"/>
    </source>
</evidence>
<evidence type="ECO:0000313" key="10">
    <source>
        <dbReference type="Proteomes" id="UP000054562"/>
    </source>
</evidence>
<feature type="compositionally biased region" description="Polar residues" evidence="1">
    <location>
        <begin position="2726"/>
        <end position="2740"/>
    </location>
</feature>
<feature type="domain" description="Duffy-antigen binding" evidence="3">
    <location>
        <begin position="1267"/>
        <end position="1431"/>
    </location>
</feature>
<dbReference type="Pfam" id="PF18562">
    <property type="entry name" value="CIDR1_gamma"/>
    <property type="match status" value="1"/>
</dbReference>
<dbReference type="Pfam" id="PF15447">
    <property type="entry name" value="NTS"/>
    <property type="match status" value="1"/>
</dbReference>
<feature type="domain" description="Duffy-binding-like" evidence="8">
    <location>
        <begin position="1871"/>
        <end position="2016"/>
    </location>
</feature>
<feature type="domain" description="Cysteine-rich interdomain region 1 gamma" evidence="6">
    <location>
        <begin position="2059"/>
        <end position="2110"/>
    </location>
</feature>
<dbReference type="InterPro" id="IPR029211">
    <property type="entry name" value="PfEMP1_ATS"/>
</dbReference>
<dbReference type="Pfam" id="PF03011">
    <property type="entry name" value="PFEMP"/>
    <property type="match status" value="2"/>
</dbReference>
<evidence type="ECO:0000259" key="4">
    <source>
        <dbReference type="Pfam" id="PF15445"/>
    </source>
</evidence>